<protein>
    <submittedName>
        <fullName evidence="2">Polysaccharide deacetylase</fullName>
    </submittedName>
</protein>
<dbReference type="PROSITE" id="PS51677">
    <property type="entry name" value="NODB"/>
    <property type="match status" value="1"/>
</dbReference>
<dbReference type="PANTHER" id="PTHR10587">
    <property type="entry name" value="GLYCOSYL TRANSFERASE-RELATED"/>
    <property type="match status" value="1"/>
</dbReference>
<dbReference type="EMBL" id="CP090978">
    <property type="protein sequence ID" value="UJF32758.1"/>
    <property type="molecule type" value="Genomic_DNA"/>
</dbReference>
<dbReference type="InterPro" id="IPR036582">
    <property type="entry name" value="Mao_N_sf"/>
</dbReference>
<dbReference type="InterPro" id="IPR002509">
    <property type="entry name" value="NODB_dom"/>
</dbReference>
<dbReference type="InterPro" id="IPR011330">
    <property type="entry name" value="Glyco_hydro/deAcase_b/a-brl"/>
</dbReference>
<dbReference type="InterPro" id="IPR012854">
    <property type="entry name" value="Cu_amine_oxidase-like_N"/>
</dbReference>
<gene>
    <name evidence="2" type="ORF">L0M14_24725</name>
</gene>
<dbReference type="Pfam" id="PF07833">
    <property type="entry name" value="Cu_amine_oxidN1"/>
    <property type="match status" value="1"/>
</dbReference>
<keyword evidence="3" id="KW-1185">Reference proteome</keyword>
<dbReference type="Gene3D" id="3.30.457.10">
    <property type="entry name" value="Copper amine oxidase-like, N-terminal domain"/>
    <property type="match status" value="1"/>
</dbReference>
<dbReference type="Gene3D" id="3.20.20.370">
    <property type="entry name" value="Glycoside hydrolase/deacetylase"/>
    <property type="match status" value="1"/>
</dbReference>
<dbReference type="Pfam" id="PF01522">
    <property type="entry name" value="Polysacc_deac_1"/>
    <property type="match status" value="1"/>
</dbReference>
<feature type="domain" description="NodB homology" evidence="1">
    <location>
        <begin position="76"/>
        <end position="261"/>
    </location>
</feature>
<dbReference type="PANTHER" id="PTHR10587:SF125">
    <property type="entry name" value="POLYSACCHARIDE DEACETYLASE YHEN-RELATED"/>
    <property type="match status" value="1"/>
</dbReference>
<evidence type="ECO:0000313" key="2">
    <source>
        <dbReference type="EMBL" id="UJF32758.1"/>
    </source>
</evidence>
<evidence type="ECO:0000313" key="3">
    <source>
        <dbReference type="Proteomes" id="UP001649230"/>
    </source>
</evidence>
<evidence type="ECO:0000259" key="1">
    <source>
        <dbReference type="PROSITE" id="PS51677"/>
    </source>
</evidence>
<sequence>MHAHSSSWRSKYRKSIQILMAVLLVVYLWFPAGPAYADESAEASNAAMKQQEDVYQQLKTGKRVEQQQEYTAPEQPTVYLTFDDGPSKLTGQVLDILKENDIKATFFELGEEAKAYPDFVKRVVDEGHTLGNHTYNHVYKQLYGDFQTFWDQIQTSEDIFQDVAGVRPKFVRAPGGTYTNFDAFYYYFLNQAGYTVVDWNVDSGDSKRQNVPVNEIIHEVEQAPLKHEITVLFHDGTGHEESVKALPEVISYYKKHGYVFAPLTANVKPEQFHVGKSKWTRSMSEAHFMDLLKETQNYVLAHTPKPDPTEQNAMQMLQEQSEVAREESTEALAGQEAAVPLEIWLGQGECMVLGNDQYELENGRIELPIRTLIEKLGGQVEWEADTRTAKIHYGKKDMEYDIPLKTIRIYTWGKETGRYPLADMKLEDGVIQVPLRKTIELLGGQITEAVMDSRQREVSLSFRKSFLFPRT</sequence>
<dbReference type="RefSeq" id="WP_235119101.1">
    <property type="nucleotide sequence ID" value="NZ_CP090978.1"/>
</dbReference>
<dbReference type="Proteomes" id="UP001649230">
    <property type="component" value="Chromosome"/>
</dbReference>
<dbReference type="SUPFAM" id="SSF88713">
    <property type="entry name" value="Glycoside hydrolase/deacetylase"/>
    <property type="match status" value="1"/>
</dbReference>
<dbReference type="CDD" id="cd10944">
    <property type="entry name" value="CE4_SmPgdA_like"/>
    <property type="match status" value="1"/>
</dbReference>
<name>A0ABY3SGZ3_9BACL</name>
<reference evidence="2 3" key="1">
    <citation type="journal article" date="2024" name="Int. J. Syst. Evol. Microbiol.">
        <title>Paenibacillus hexagrammi sp. nov., a novel bacterium isolated from the gut content of Hexagrammos agrammus.</title>
        <authorList>
            <person name="Jung H.K."/>
            <person name="Kim D.G."/>
            <person name="Zin H."/>
            <person name="Park J."/>
            <person name="Jung H."/>
            <person name="Kim Y.O."/>
            <person name="Kong H.J."/>
            <person name="Kim J.W."/>
            <person name="Kim Y.S."/>
        </authorList>
    </citation>
    <scope>NUCLEOTIDE SEQUENCE [LARGE SCALE GENOMIC DNA]</scope>
    <source>
        <strain evidence="2 3">YPD9-1</strain>
    </source>
</reference>
<dbReference type="InterPro" id="IPR050248">
    <property type="entry name" value="Polysacc_deacetylase_ArnD"/>
</dbReference>
<organism evidence="2 3">
    <name type="scientific">Paenibacillus hexagrammi</name>
    <dbReference type="NCBI Taxonomy" id="2908839"/>
    <lineage>
        <taxon>Bacteria</taxon>
        <taxon>Bacillati</taxon>
        <taxon>Bacillota</taxon>
        <taxon>Bacilli</taxon>
        <taxon>Bacillales</taxon>
        <taxon>Paenibacillaceae</taxon>
        <taxon>Paenibacillus</taxon>
    </lineage>
</organism>
<accession>A0ABY3SGZ3</accession>
<proteinExistence type="predicted"/>